<dbReference type="GO" id="GO:0016020">
    <property type="term" value="C:membrane"/>
    <property type="evidence" value="ECO:0007669"/>
    <property type="project" value="UniProtKB-SubCell"/>
</dbReference>
<dbReference type="Gene3D" id="3.80.10.10">
    <property type="entry name" value="Ribonuclease Inhibitor"/>
    <property type="match status" value="2"/>
</dbReference>
<feature type="transmembrane region" description="Helical" evidence="16">
    <location>
        <begin position="571"/>
        <end position="595"/>
    </location>
</feature>
<dbReference type="GO" id="GO:0004674">
    <property type="term" value="F:protein serine/threonine kinase activity"/>
    <property type="evidence" value="ECO:0007669"/>
    <property type="project" value="UniProtKB-KW"/>
</dbReference>
<evidence type="ECO:0000256" key="16">
    <source>
        <dbReference type="SAM" id="Phobius"/>
    </source>
</evidence>
<dbReference type="InterPro" id="IPR051824">
    <property type="entry name" value="LRR_Rcpt-Like_S/T_Kinase"/>
</dbReference>
<keyword evidence="10 15" id="KW-0067">ATP-binding</keyword>
<dbReference type="Gene3D" id="1.10.510.10">
    <property type="entry name" value="Transferase(Phosphotransferase) domain 1"/>
    <property type="match status" value="1"/>
</dbReference>
<dbReference type="InterPro" id="IPR001245">
    <property type="entry name" value="Ser-Thr/Tyr_kinase_cat_dom"/>
</dbReference>
<comment type="caution">
    <text evidence="18">The sequence shown here is derived from an EMBL/GenBank/DDBJ whole genome shotgun (WGS) entry which is preliminary data.</text>
</comment>
<gene>
    <name evidence="18" type="ORF">R1sor_003288</name>
</gene>
<dbReference type="SUPFAM" id="SSF52058">
    <property type="entry name" value="L domain-like"/>
    <property type="match status" value="1"/>
</dbReference>
<dbReference type="Gene3D" id="3.30.200.20">
    <property type="entry name" value="Phosphorylase Kinase, domain 1"/>
    <property type="match status" value="1"/>
</dbReference>
<keyword evidence="19" id="KW-1185">Reference proteome</keyword>
<dbReference type="InterPro" id="IPR032675">
    <property type="entry name" value="LRR_dom_sf"/>
</dbReference>
<evidence type="ECO:0000256" key="13">
    <source>
        <dbReference type="ARBA" id="ARBA00047899"/>
    </source>
</evidence>
<evidence type="ECO:0000256" key="15">
    <source>
        <dbReference type="PROSITE-ProRule" id="PRU10141"/>
    </source>
</evidence>
<dbReference type="Pfam" id="PF00560">
    <property type="entry name" value="LRR_1"/>
    <property type="match status" value="2"/>
</dbReference>
<dbReference type="InterPro" id="IPR000719">
    <property type="entry name" value="Prot_kinase_dom"/>
</dbReference>
<evidence type="ECO:0000313" key="18">
    <source>
        <dbReference type="EMBL" id="KAL3685266.1"/>
    </source>
</evidence>
<comment type="subcellular location">
    <subcellularLocation>
        <location evidence="1">Membrane</location>
        <topology evidence="1">Single-pass membrane protein</topology>
    </subcellularLocation>
</comment>
<evidence type="ECO:0000256" key="1">
    <source>
        <dbReference type="ARBA" id="ARBA00004167"/>
    </source>
</evidence>
<dbReference type="InterPro" id="IPR017441">
    <property type="entry name" value="Protein_kinase_ATP_BS"/>
</dbReference>
<dbReference type="EC" id="2.7.11.1" evidence="2"/>
<dbReference type="PROSITE" id="PS00107">
    <property type="entry name" value="PROTEIN_KINASE_ATP"/>
    <property type="match status" value="1"/>
</dbReference>
<evidence type="ECO:0000256" key="14">
    <source>
        <dbReference type="ARBA" id="ARBA00048679"/>
    </source>
</evidence>
<keyword evidence="4" id="KW-0433">Leucine-rich repeat</keyword>
<feature type="binding site" evidence="15">
    <location>
        <position position="661"/>
    </location>
    <ligand>
        <name>ATP</name>
        <dbReference type="ChEBI" id="CHEBI:30616"/>
    </ligand>
</feature>
<evidence type="ECO:0000256" key="12">
    <source>
        <dbReference type="ARBA" id="ARBA00023136"/>
    </source>
</evidence>
<organism evidence="18 19">
    <name type="scientific">Riccia sorocarpa</name>
    <dbReference type="NCBI Taxonomy" id="122646"/>
    <lineage>
        <taxon>Eukaryota</taxon>
        <taxon>Viridiplantae</taxon>
        <taxon>Streptophyta</taxon>
        <taxon>Embryophyta</taxon>
        <taxon>Marchantiophyta</taxon>
        <taxon>Marchantiopsida</taxon>
        <taxon>Marchantiidae</taxon>
        <taxon>Marchantiales</taxon>
        <taxon>Ricciaceae</taxon>
        <taxon>Riccia</taxon>
    </lineage>
</organism>
<dbReference type="Pfam" id="PF12819">
    <property type="entry name" value="Malectin_like"/>
    <property type="match status" value="1"/>
</dbReference>
<keyword evidence="11 16" id="KW-1133">Transmembrane helix</keyword>
<name>A0ABD3H2T7_9MARC</name>
<dbReference type="SUPFAM" id="SSF56112">
    <property type="entry name" value="Protein kinase-like (PK-like)"/>
    <property type="match status" value="1"/>
</dbReference>
<reference evidence="18 19" key="1">
    <citation type="submission" date="2024-09" db="EMBL/GenBank/DDBJ databases">
        <title>Chromosome-scale assembly of Riccia sorocarpa.</title>
        <authorList>
            <person name="Paukszto L."/>
        </authorList>
    </citation>
    <scope>NUCLEOTIDE SEQUENCE [LARGE SCALE GENOMIC DNA]</scope>
    <source>
        <strain evidence="18">LP-2024</strain>
        <tissue evidence="18">Aerial parts of the thallus</tissue>
    </source>
</reference>
<dbReference type="Proteomes" id="UP001633002">
    <property type="component" value="Unassembled WGS sequence"/>
</dbReference>
<evidence type="ECO:0000256" key="10">
    <source>
        <dbReference type="ARBA" id="ARBA00022840"/>
    </source>
</evidence>
<protein>
    <recommendedName>
        <fullName evidence="2">non-specific serine/threonine protein kinase</fullName>
        <ecNumber evidence="2">2.7.11.1</ecNumber>
    </recommendedName>
</protein>
<keyword evidence="9" id="KW-0418">Kinase</keyword>
<dbReference type="AlphaFoldDB" id="A0ABD3H2T7"/>
<dbReference type="InterPro" id="IPR011009">
    <property type="entry name" value="Kinase-like_dom_sf"/>
</dbReference>
<sequence>MLEDHGKLNGSGRRTRNALLTFLTVSRLNFGGNESSSALRFPFDKYDRLWYGAPAPGGDGSTPFPVTMNNTSFDVNSRSMEFVNSSVFNQTENADDIFQVPPAVWTSAWEGISLNSVISFTLDIGSYSQRTREYALSVYLFDVDSDGGDSNNSRSVDIYNADVSDDGNVEGREWIAQNTDVLTAAKKVISDMKYEFTAGTSIFNISRALNSSRPAMINAFELYAVFQADVRKMDDDDFEAIRSVVNILSNNVNLDTFGDPCNPIPWSWLDCDISSSRITEINLTDSRLDGEFKEDVYFPPKLSILDLSRNNFSGVLPSSLRFLTDLVKLDVSGNNFAGSITIFHGDENGTSGLQYLNLSSNHMSGHISGFNERMLNLTTLDLSDNDFVGRLPNFSLPQLEFLNLSSNHMSGDLYDILYSQFSDLHPLRILILKQNNFSGVVLDEIWGPLSQLQTVDLSYNSFTELDLTSWCHALLNALLNDESFIIQQQQVLQQVNLVNNSIERVRFGSALSRVQSKKDASIYKLLGGNKWCESVGLPEARILERYLCRRSDGEDYYWGYLQLTGSALTKYLTIGLSVSGVVALVIACLLLICLVRVWKRTEHLRQIQDELARDDVRPPFYKYEDLKAATRDFSTENELGRGGFGAVYMATLEDKSIVAVKFLFEMEQNLTDFLKETVLITGIKHRNLIQLKGCCVRDKKRMLVYEYSENGTLAQALWSNNGASTLTWAQRLNICVGVAKGLCYLNEELQPRIIHRDIKPQNILLDKDWNPKIADFGLARSMKGDEGTLATCVGGTVGYLAPEYASQGLITEKLDVFSYGILLLEIISNRKCIDSSAPPDEVYLRTWAFKLYKEGCLSKMAQPSLLAMISAAEIEWVLKIALSCIQEVYEKRPSMSEVVSMLTGHISDVAIDIVEQLRDQQILYFETSAEIPEMEGTGDEVLLHTMSSSYPYSN</sequence>
<dbReference type="EMBL" id="JBJQOH010000006">
    <property type="protein sequence ID" value="KAL3685266.1"/>
    <property type="molecule type" value="Genomic_DNA"/>
</dbReference>
<dbReference type="SMART" id="SM00220">
    <property type="entry name" value="S_TKc"/>
    <property type="match status" value="1"/>
</dbReference>
<keyword evidence="8 15" id="KW-0547">Nucleotide-binding</keyword>
<keyword evidence="5" id="KW-0808">Transferase</keyword>
<evidence type="ECO:0000313" key="19">
    <source>
        <dbReference type="Proteomes" id="UP001633002"/>
    </source>
</evidence>
<dbReference type="PANTHER" id="PTHR48006:SF84">
    <property type="entry name" value="REPEAT TRANSMEMBRANE PROTEIN KINASE, PUTATIVE, EXPRESSED-RELATED"/>
    <property type="match status" value="1"/>
</dbReference>
<dbReference type="PANTHER" id="PTHR48006">
    <property type="entry name" value="LEUCINE-RICH REPEAT-CONTAINING PROTEIN DDB_G0281931-RELATED"/>
    <property type="match status" value="1"/>
</dbReference>
<dbReference type="PROSITE" id="PS50011">
    <property type="entry name" value="PROTEIN_KINASE_DOM"/>
    <property type="match status" value="1"/>
</dbReference>
<dbReference type="InterPro" id="IPR008271">
    <property type="entry name" value="Ser/Thr_kinase_AS"/>
</dbReference>
<dbReference type="InterPro" id="IPR001611">
    <property type="entry name" value="Leu-rich_rpt"/>
</dbReference>
<evidence type="ECO:0000256" key="2">
    <source>
        <dbReference type="ARBA" id="ARBA00012513"/>
    </source>
</evidence>
<proteinExistence type="predicted"/>
<dbReference type="FunFam" id="1.10.510.10:FF:000384">
    <property type="entry name" value="G-type lectin S-receptor-like serine/threonine-protein kinase"/>
    <property type="match status" value="1"/>
</dbReference>
<evidence type="ECO:0000256" key="8">
    <source>
        <dbReference type="ARBA" id="ARBA00022741"/>
    </source>
</evidence>
<keyword evidence="3" id="KW-0723">Serine/threonine-protein kinase</keyword>
<comment type="catalytic activity">
    <reaction evidence="14">
        <text>L-seryl-[protein] + ATP = O-phospho-L-seryl-[protein] + ADP + H(+)</text>
        <dbReference type="Rhea" id="RHEA:17989"/>
        <dbReference type="Rhea" id="RHEA-COMP:9863"/>
        <dbReference type="Rhea" id="RHEA-COMP:11604"/>
        <dbReference type="ChEBI" id="CHEBI:15378"/>
        <dbReference type="ChEBI" id="CHEBI:29999"/>
        <dbReference type="ChEBI" id="CHEBI:30616"/>
        <dbReference type="ChEBI" id="CHEBI:83421"/>
        <dbReference type="ChEBI" id="CHEBI:456216"/>
        <dbReference type="EC" id="2.7.11.1"/>
    </reaction>
</comment>
<dbReference type="InterPro" id="IPR024788">
    <property type="entry name" value="Malectin-like_Carb-bd_dom"/>
</dbReference>
<evidence type="ECO:0000256" key="7">
    <source>
        <dbReference type="ARBA" id="ARBA00022737"/>
    </source>
</evidence>
<keyword evidence="6 16" id="KW-0812">Transmembrane</keyword>
<dbReference type="PROSITE" id="PS00108">
    <property type="entry name" value="PROTEIN_KINASE_ST"/>
    <property type="match status" value="1"/>
</dbReference>
<evidence type="ECO:0000256" key="9">
    <source>
        <dbReference type="ARBA" id="ARBA00022777"/>
    </source>
</evidence>
<keyword evidence="7" id="KW-0677">Repeat</keyword>
<dbReference type="GO" id="GO:0005524">
    <property type="term" value="F:ATP binding"/>
    <property type="evidence" value="ECO:0007669"/>
    <property type="project" value="UniProtKB-UniRule"/>
</dbReference>
<accession>A0ABD3H2T7</accession>
<evidence type="ECO:0000256" key="4">
    <source>
        <dbReference type="ARBA" id="ARBA00022614"/>
    </source>
</evidence>
<feature type="domain" description="Protein kinase" evidence="17">
    <location>
        <begin position="633"/>
        <end position="908"/>
    </location>
</feature>
<comment type="catalytic activity">
    <reaction evidence="13">
        <text>L-threonyl-[protein] + ATP = O-phospho-L-threonyl-[protein] + ADP + H(+)</text>
        <dbReference type="Rhea" id="RHEA:46608"/>
        <dbReference type="Rhea" id="RHEA-COMP:11060"/>
        <dbReference type="Rhea" id="RHEA-COMP:11605"/>
        <dbReference type="ChEBI" id="CHEBI:15378"/>
        <dbReference type="ChEBI" id="CHEBI:30013"/>
        <dbReference type="ChEBI" id="CHEBI:30616"/>
        <dbReference type="ChEBI" id="CHEBI:61977"/>
        <dbReference type="ChEBI" id="CHEBI:456216"/>
        <dbReference type="EC" id="2.7.11.1"/>
    </reaction>
</comment>
<evidence type="ECO:0000256" key="3">
    <source>
        <dbReference type="ARBA" id="ARBA00022527"/>
    </source>
</evidence>
<evidence type="ECO:0000256" key="6">
    <source>
        <dbReference type="ARBA" id="ARBA00022692"/>
    </source>
</evidence>
<evidence type="ECO:0000256" key="5">
    <source>
        <dbReference type="ARBA" id="ARBA00022679"/>
    </source>
</evidence>
<dbReference type="Pfam" id="PF07714">
    <property type="entry name" value="PK_Tyr_Ser-Thr"/>
    <property type="match status" value="1"/>
</dbReference>
<evidence type="ECO:0000256" key="11">
    <source>
        <dbReference type="ARBA" id="ARBA00022989"/>
    </source>
</evidence>
<keyword evidence="12 16" id="KW-0472">Membrane</keyword>
<evidence type="ECO:0000259" key="17">
    <source>
        <dbReference type="PROSITE" id="PS50011"/>
    </source>
</evidence>